<proteinExistence type="predicted"/>
<dbReference type="RefSeq" id="WP_092465670.1">
    <property type="nucleotide sequence ID" value="NZ_FNCZ01000001.1"/>
</dbReference>
<evidence type="ECO:0000313" key="1">
    <source>
        <dbReference type="EMBL" id="SDG63139.1"/>
    </source>
</evidence>
<accession>A0A1G7VUR0</accession>
<dbReference type="STRING" id="262004.SAMN04489796_101140"/>
<protein>
    <recommendedName>
        <fullName evidence="3">PrcB C-terminal</fullName>
    </recommendedName>
</protein>
<dbReference type="OrthoDB" id="1447404at2"/>
<reference evidence="2" key="1">
    <citation type="submission" date="2016-10" db="EMBL/GenBank/DDBJ databases">
        <authorList>
            <person name="Varghese N."/>
            <person name="Submissions S."/>
        </authorList>
    </citation>
    <scope>NUCLEOTIDE SEQUENCE [LARGE SCALE GENOMIC DNA]</scope>
    <source>
        <strain evidence="2">DSM 15363</strain>
    </source>
</reference>
<dbReference type="EMBL" id="FNCZ01000001">
    <property type="protein sequence ID" value="SDG63139.1"/>
    <property type="molecule type" value="Genomic_DNA"/>
</dbReference>
<evidence type="ECO:0008006" key="3">
    <source>
        <dbReference type="Google" id="ProtNLM"/>
    </source>
</evidence>
<evidence type="ECO:0000313" key="2">
    <source>
        <dbReference type="Proteomes" id="UP000199492"/>
    </source>
</evidence>
<sequence>MKIQALILLSLVFVLNCKSNKIEENNAKMKHSELTLIAKGNLYGAGEEGIAKQNTVIENQSDWEQLIAQMNKVNNVSESFTETKIDFSEYTIIAVFNDVKGSGGNSIKLDISTTSENTLVVVKYISPTGNATSVMTQPYYITKIPKTDLPVVFQ</sequence>
<dbReference type="AlphaFoldDB" id="A0A1G7VUR0"/>
<dbReference type="Proteomes" id="UP000199492">
    <property type="component" value="Unassembled WGS sequence"/>
</dbReference>
<name>A0A1G7VUR0_9FLAO</name>
<organism evidence="1 2">
    <name type="scientific">Winogradskyella thalassocola</name>
    <dbReference type="NCBI Taxonomy" id="262004"/>
    <lineage>
        <taxon>Bacteria</taxon>
        <taxon>Pseudomonadati</taxon>
        <taxon>Bacteroidota</taxon>
        <taxon>Flavobacteriia</taxon>
        <taxon>Flavobacteriales</taxon>
        <taxon>Flavobacteriaceae</taxon>
        <taxon>Winogradskyella</taxon>
    </lineage>
</organism>
<keyword evidence="2" id="KW-1185">Reference proteome</keyword>
<gene>
    <name evidence="1" type="ORF">SAMN04489796_101140</name>
</gene>